<evidence type="ECO:0000313" key="2">
    <source>
        <dbReference type="EMBL" id="SMC24017.1"/>
    </source>
</evidence>
<evidence type="ECO:0000313" key="3">
    <source>
        <dbReference type="Proteomes" id="UP000192783"/>
    </source>
</evidence>
<gene>
    <name evidence="2" type="ORF">SAMN02746041_01912</name>
</gene>
<organism evidence="2 3">
    <name type="scientific">Desulfacinum hydrothermale DSM 13146</name>
    <dbReference type="NCBI Taxonomy" id="1121390"/>
    <lineage>
        <taxon>Bacteria</taxon>
        <taxon>Pseudomonadati</taxon>
        <taxon>Thermodesulfobacteriota</taxon>
        <taxon>Syntrophobacteria</taxon>
        <taxon>Syntrophobacterales</taxon>
        <taxon>Syntrophobacteraceae</taxon>
        <taxon>Desulfacinum</taxon>
    </lineage>
</organism>
<keyword evidence="3" id="KW-1185">Reference proteome</keyword>
<dbReference type="EMBL" id="FWXF01000009">
    <property type="protein sequence ID" value="SMC24017.1"/>
    <property type="molecule type" value="Genomic_DNA"/>
</dbReference>
<name>A0A1W1XJN8_9BACT</name>
<dbReference type="Gene3D" id="3.90.1200.10">
    <property type="match status" value="1"/>
</dbReference>
<dbReference type="RefSeq" id="WP_084057645.1">
    <property type="nucleotide sequence ID" value="NZ_FWXF01000009.1"/>
</dbReference>
<dbReference type="InterPro" id="IPR011009">
    <property type="entry name" value="Kinase-like_dom_sf"/>
</dbReference>
<dbReference type="Proteomes" id="UP000192783">
    <property type="component" value="Unassembled WGS sequence"/>
</dbReference>
<dbReference type="Pfam" id="PF01636">
    <property type="entry name" value="APH"/>
    <property type="match status" value="1"/>
</dbReference>
<dbReference type="InterPro" id="IPR002575">
    <property type="entry name" value="Aminoglycoside_PTrfase"/>
</dbReference>
<dbReference type="Gene3D" id="3.30.200.20">
    <property type="entry name" value="Phosphorylase Kinase, domain 1"/>
    <property type="match status" value="1"/>
</dbReference>
<dbReference type="STRING" id="1121390.SAMN02746041_01912"/>
<dbReference type="OrthoDB" id="9809275at2"/>
<reference evidence="2 3" key="1">
    <citation type="submission" date="2017-04" db="EMBL/GenBank/DDBJ databases">
        <authorList>
            <person name="Afonso C.L."/>
            <person name="Miller P.J."/>
            <person name="Scott M.A."/>
            <person name="Spackman E."/>
            <person name="Goraichik I."/>
            <person name="Dimitrov K.M."/>
            <person name="Suarez D.L."/>
            <person name="Swayne D.E."/>
        </authorList>
    </citation>
    <scope>NUCLEOTIDE SEQUENCE [LARGE SCALE GENOMIC DNA]</scope>
    <source>
        <strain evidence="2 3">DSM 13146</strain>
    </source>
</reference>
<protein>
    <recommendedName>
        <fullName evidence="1">Aminoglycoside phosphotransferase domain-containing protein</fullName>
    </recommendedName>
</protein>
<dbReference type="SUPFAM" id="SSF56112">
    <property type="entry name" value="Protein kinase-like (PK-like)"/>
    <property type="match status" value="1"/>
</dbReference>
<evidence type="ECO:0000259" key="1">
    <source>
        <dbReference type="Pfam" id="PF01636"/>
    </source>
</evidence>
<feature type="domain" description="Aminoglycoside phosphotransferase" evidence="1">
    <location>
        <begin position="35"/>
        <end position="267"/>
    </location>
</feature>
<proteinExistence type="predicted"/>
<accession>A0A1W1XJN8</accession>
<sequence length="358" mass="40926">MDAGVIQDNRIPREDKARLASLLSERGEWASCSRVEPLAGDGSDRRFYRVHLNGRSLIALISQRSGADLDEVDSMWLIGRHLASKGLPVARILAARLDDGVFLLEDLGRVHLHDMARRFASSARIQGLYRKAVELLARLHRTAPDGFSSEWCFDTPQYTPQFVLNRELLYFQTSFLQSFLGLEAADLGLSQDFQALAERAGEERGGLVLHRDFQSRNLMVHRGSLWVIDYQGMRLGPPEYDLASLLLDPYVMLPDRVWQPLAELYWERARPILGRSRHVFWERFQTLALCRCLQALAAYAFLGKEKKKSGFLEHIPAGWRRLNQLLQGPAGRTVPAFRKLIRRITSHAPSMERIQRPR</sequence>
<dbReference type="AlphaFoldDB" id="A0A1W1XJN8"/>